<evidence type="ECO:0000256" key="7">
    <source>
        <dbReference type="ARBA" id="ARBA00023242"/>
    </source>
</evidence>
<evidence type="ECO:0000313" key="11">
    <source>
        <dbReference type="EMBL" id="KAF2280292.1"/>
    </source>
</evidence>
<dbReference type="GO" id="GO:0000976">
    <property type="term" value="F:transcription cis-regulatory region binding"/>
    <property type="evidence" value="ECO:0007669"/>
    <property type="project" value="InterPro"/>
</dbReference>
<evidence type="ECO:0000256" key="9">
    <source>
        <dbReference type="SAM" id="MobiDB-lite"/>
    </source>
</evidence>
<dbReference type="PANTHER" id="PTHR40621:SF11">
    <property type="entry name" value="TRANSCRIPTION FACTOR KAPC-RELATED"/>
    <property type="match status" value="1"/>
</dbReference>
<dbReference type="PROSITE" id="PS00036">
    <property type="entry name" value="BZIP_BASIC"/>
    <property type="match status" value="1"/>
</dbReference>
<feature type="region of interest" description="Disordered" evidence="9">
    <location>
        <begin position="231"/>
        <end position="289"/>
    </location>
</feature>
<comment type="similarity">
    <text evidence="3">Belongs to the bZIP family.</text>
</comment>
<reference evidence="11" key="1">
    <citation type="journal article" date="2020" name="Stud. Mycol.">
        <title>101 Dothideomycetes genomes: a test case for predicting lifestyles and emergence of pathogens.</title>
        <authorList>
            <person name="Haridas S."/>
            <person name="Albert R."/>
            <person name="Binder M."/>
            <person name="Bloem J."/>
            <person name="Labutti K."/>
            <person name="Salamov A."/>
            <person name="Andreopoulos B."/>
            <person name="Baker S."/>
            <person name="Barry K."/>
            <person name="Bills G."/>
            <person name="Bluhm B."/>
            <person name="Cannon C."/>
            <person name="Castanera R."/>
            <person name="Culley D."/>
            <person name="Daum C."/>
            <person name="Ezra D."/>
            <person name="Gonzalez J."/>
            <person name="Henrissat B."/>
            <person name="Kuo A."/>
            <person name="Liang C."/>
            <person name="Lipzen A."/>
            <person name="Lutzoni F."/>
            <person name="Magnuson J."/>
            <person name="Mondo S."/>
            <person name="Nolan M."/>
            <person name="Ohm R."/>
            <person name="Pangilinan J."/>
            <person name="Park H.-J."/>
            <person name="Ramirez L."/>
            <person name="Alfaro M."/>
            <person name="Sun H."/>
            <person name="Tritt A."/>
            <person name="Yoshinaga Y."/>
            <person name="Zwiers L.-H."/>
            <person name="Turgeon B."/>
            <person name="Goodwin S."/>
            <person name="Spatafora J."/>
            <person name="Crous P."/>
            <person name="Grigoriev I."/>
        </authorList>
    </citation>
    <scope>NUCLEOTIDE SEQUENCE</scope>
    <source>
        <strain evidence="11">CBS 379.55</strain>
    </source>
</reference>
<dbReference type="SMART" id="SM00338">
    <property type="entry name" value="BRLZ"/>
    <property type="match status" value="1"/>
</dbReference>
<organism evidence="11 12">
    <name type="scientific">Westerdykella ornata</name>
    <dbReference type="NCBI Taxonomy" id="318751"/>
    <lineage>
        <taxon>Eukaryota</taxon>
        <taxon>Fungi</taxon>
        <taxon>Dikarya</taxon>
        <taxon>Ascomycota</taxon>
        <taxon>Pezizomycotina</taxon>
        <taxon>Dothideomycetes</taxon>
        <taxon>Pleosporomycetidae</taxon>
        <taxon>Pleosporales</taxon>
        <taxon>Sporormiaceae</taxon>
        <taxon>Westerdykella</taxon>
    </lineage>
</organism>
<feature type="domain" description="BZIP" evidence="10">
    <location>
        <begin position="97"/>
        <end position="112"/>
    </location>
</feature>
<feature type="compositionally biased region" description="Low complexity" evidence="9">
    <location>
        <begin position="98"/>
        <end position="107"/>
    </location>
</feature>
<keyword evidence="5" id="KW-0238">DNA-binding</keyword>
<feature type="compositionally biased region" description="Basic and acidic residues" evidence="9">
    <location>
        <begin position="173"/>
        <end position="182"/>
    </location>
</feature>
<evidence type="ECO:0000256" key="4">
    <source>
        <dbReference type="ARBA" id="ARBA00023015"/>
    </source>
</evidence>
<gene>
    <name evidence="11" type="ORF">EI97DRAFT_117919</name>
</gene>
<evidence type="ECO:0000256" key="6">
    <source>
        <dbReference type="ARBA" id="ARBA00023163"/>
    </source>
</evidence>
<feature type="compositionally biased region" description="Low complexity" evidence="9">
    <location>
        <begin position="186"/>
        <end position="205"/>
    </location>
</feature>
<dbReference type="PANTHER" id="PTHR40621">
    <property type="entry name" value="TRANSCRIPTION FACTOR KAPC-RELATED"/>
    <property type="match status" value="1"/>
</dbReference>
<evidence type="ECO:0000256" key="3">
    <source>
        <dbReference type="ARBA" id="ARBA00007163"/>
    </source>
</evidence>
<dbReference type="OrthoDB" id="2593073at2759"/>
<accession>A0A6A6JUN8</accession>
<keyword evidence="4" id="KW-0805">Transcription regulation</keyword>
<feature type="compositionally biased region" description="Basic and acidic residues" evidence="9">
    <location>
        <begin position="79"/>
        <end position="95"/>
    </location>
</feature>
<evidence type="ECO:0000259" key="10">
    <source>
        <dbReference type="PROSITE" id="PS00036"/>
    </source>
</evidence>
<evidence type="ECO:0000256" key="2">
    <source>
        <dbReference type="ARBA" id="ARBA00004123"/>
    </source>
</evidence>
<comment type="function">
    <text evidence="1">Putative transcription factor.</text>
</comment>
<dbReference type="EMBL" id="ML986485">
    <property type="protein sequence ID" value="KAF2280292.1"/>
    <property type="molecule type" value="Genomic_DNA"/>
</dbReference>
<dbReference type="GeneID" id="54546182"/>
<keyword evidence="7" id="KW-0539">Nucleus</keyword>
<feature type="region of interest" description="Disordered" evidence="9">
    <location>
        <begin position="160"/>
        <end position="213"/>
    </location>
</feature>
<keyword evidence="6" id="KW-0804">Transcription</keyword>
<dbReference type="InterPro" id="IPR050936">
    <property type="entry name" value="AP-1-like"/>
</dbReference>
<dbReference type="AlphaFoldDB" id="A0A6A6JUN8"/>
<dbReference type="SUPFAM" id="SSF57959">
    <property type="entry name" value="Leucine zipper domain"/>
    <property type="match status" value="1"/>
</dbReference>
<sequence length="289" mass="31413">MPNGLPTLYPSIRTYDTMQQQPPQDHTAPLEMSLREHLLAAGAGQVTSPQPLAQHPHGGPPQAIDPAISGSPYAMSADTEGHTSEGRKGRRELSTSKRAAQNRAAQRAFRARKEEYIKQLKDQVKGYDELVEHYKNLQRENYQLRDYIISLQQRLLDTQGEVPPAPAGVNLSERQHPEHPDPMSHQAQQPQQQQSTEGAQASATANTNDGGLSDQQIDQLQIAAQAAAVAQHGPSASNGNHENAVGSYDAGDYANKHQHKPDDSTASGQPLSSYYPAFPTNEAAQVAHS</sequence>
<name>A0A6A6JUN8_WESOR</name>
<proteinExistence type="inferred from homology"/>
<evidence type="ECO:0000313" key="12">
    <source>
        <dbReference type="Proteomes" id="UP000800097"/>
    </source>
</evidence>
<dbReference type="InterPro" id="IPR004827">
    <property type="entry name" value="bZIP"/>
</dbReference>
<feature type="region of interest" description="Disordered" evidence="9">
    <location>
        <begin position="47"/>
        <end position="107"/>
    </location>
</feature>
<dbReference type="Pfam" id="PF00170">
    <property type="entry name" value="bZIP_1"/>
    <property type="match status" value="1"/>
</dbReference>
<dbReference type="Gene3D" id="1.20.5.170">
    <property type="match status" value="1"/>
</dbReference>
<dbReference type="GO" id="GO:0001228">
    <property type="term" value="F:DNA-binding transcription activator activity, RNA polymerase II-specific"/>
    <property type="evidence" value="ECO:0007669"/>
    <property type="project" value="TreeGrafter"/>
</dbReference>
<dbReference type="RefSeq" id="XP_033657830.1">
    <property type="nucleotide sequence ID" value="XM_033793007.1"/>
</dbReference>
<dbReference type="InterPro" id="IPR046347">
    <property type="entry name" value="bZIP_sf"/>
</dbReference>
<comment type="subcellular location">
    <subcellularLocation>
        <location evidence="2">Nucleus</location>
    </subcellularLocation>
</comment>
<evidence type="ECO:0000256" key="8">
    <source>
        <dbReference type="ARBA" id="ARBA00044067"/>
    </source>
</evidence>
<keyword evidence="12" id="KW-1185">Reference proteome</keyword>
<evidence type="ECO:0000256" key="1">
    <source>
        <dbReference type="ARBA" id="ARBA00004049"/>
    </source>
</evidence>
<protein>
    <recommendedName>
        <fullName evidence="8">Putative transcription factor kapC</fullName>
    </recommendedName>
</protein>
<evidence type="ECO:0000256" key="5">
    <source>
        <dbReference type="ARBA" id="ARBA00023125"/>
    </source>
</evidence>
<dbReference type="Proteomes" id="UP000800097">
    <property type="component" value="Unassembled WGS sequence"/>
</dbReference>
<dbReference type="GO" id="GO:0090575">
    <property type="term" value="C:RNA polymerase II transcription regulator complex"/>
    <property type="evidence" value="ECO:0007669"/>
    <property type="project" value="TreeGrafter"/>
</dbReference>